<dbReference type="Gene3D" id="2.60.200.20">
    <property type="match status" value="1"/>
</dbReference>
<keyword evidence="3" id="KW-0597">Phosphoprotein</keyword>
<protein>
    <recommendedName>
        <fullName evidence="8">FHA domain-containing protein</fullName>
    </recommendedName>
</protein>
<evidence type="ECO:0000256" key="4">
    <source>
        <dbReference type="ARBA" id="ARBA00022843"/>
    </source>
</evidence>
<feature type="compositionally biased region" description="Polar residues" evidence="7">
    <location>
        <begin position="1733"/>
        <end position="1742"/>
    </location>
</feature>
<proteinExistence type="predicted"/>
<feature type="compositionally biased region" description="Polar residues" evidence="7">
    <location>
        <begin position="469"/>
        <end position="481"/>
    </location>
</feature>
<gene>
    <name evidence="9" type="ORF">LSH36_678g01011</name>
</gene>
<feature type="compositionally biased region" description="Polar residues" evidence="7">
    <location>
        <begin position="638"/>
        <end position="661"/>
    </location>
</feature>
<feature type="compositionally biased region" description="Polar residues" evidence="7">
    <location>
        <begin position="1657"/>
        <end position="1674"/>
    </location>
</feature>
<feature type="compositionally biased region" description="Basic and acidic residues" evidence="7">
    <location>
        <begin position="1771"/>
        <end position="1784"/>
    </location>
</feature>
<feature type="compositionally biased region" description="Polar residues" evidence="7">
    <location>
        <begin position="249"/>
        <end position="263"/>
    </location>
</feature>
<feature type="compositionally biased region" description="Polar residues" evidence="7">
    <location>
        <begin position="130"/>
        <end position="143"/>
    </location>
</feature>
<feature type="compositionally biased region" description="Polar residues" evidence="7">
    <location>
        <begin position="549"/>
        <end position="559"/>
    </location>
</feature>
<dbReference type="GO" id="GO:0005694">
    <property type="term" value="C:chromosome"/>
    <property type="evidence" value="ECO:0007669"/>
    <property type="project" value="TreeGrafter"/>
</dbReference>
<dbReference type="EMBL" id="JAODUP010000678">
    <property type="protein sequence ID" value="KAK2145482.1"/>
    <property type="molecule type" value="Genomic_DNA"/>
</dbReference>
<feature type="region of interest" description="Disordered" evidence="7">
    <location>
        <begin position="316"/>
        <end position="337"/>
    </location>
</feature>
<keyword evidence="6" id="KW-0131">Cell cycle</keyword>
<dbReference type="GO" id="GO:0007088">
    <property type="term" value="P:regulation of mitotic nuclear division"/>
    <property type="evidence" value="ECO:0007669"/>
    <property type="project" value="TreeGrafter"/>
</dbReference>
<comment type="caution">
    <text evidence="9">The sequence shown here is derived from an EMBL/GenBank/DDBJ whole genome shotgun (WGS) entry which is preliminary data.</text>
</comment>
<reference evidence="9" key="1">
    <citation type="journal article" date="2023" name="Mol. Biol. Evol.">
        <title>Third-Generation Sequencing Reveals the Adaptive Role of the Epigenome in Three Deep-Sea Polychaetes.</title>
        <authorList>
            <person name="Perez M."/>
            <person name="Aroh O."/>
            <person name="Sun Y."/>
            <person name="Lan Y."/>
            <person name="Juniper S.K."/>
            <person name="Young C.R."/>
            <person name="Angers B."/>
            <person name="Qian P.Y."/>
        </authorList>
    </citation>
    <scope>NUCLEOTIDE SEQUENCE</scope>
    <source>
        <strain evidence="9">P08H-3</strain>
    </source>
</reference>
<feature type="compositionally biased region" description="Low complexity" evidence="7">
    <location>
        <begin position="670"/>
        <end position="689"/>
    </location>
</feature>
<sequence>MSNFDNYVTSGEFCFIIDRSKECDVRIQLPDVSKEHCRIDVSQDGEIFLTNLSQVNPTLINKQSITQTTKLNHCDIFTVVHRSFRLEYPPKSPHRSPTMEASSQSGDPVRTPLRTKLDLNVPRAIDGVTPKSTTKSISVSPRSGTPLCDQGAKTPVKLATTHEDESKPIGQGLEGHLSILDGSENLGKSPSMFSSPEPAREMTVKRILLYGVWKKLHCAEGTGHPGTEPSELLDHNEKAIKVADPPKSPSEQPENFTQLSNGSPACKNIRTSVKLLDTPTLEDKSMGCQQESEMKQLNQEESGSAVRVQYGKLLTPSPKHVRGTRKTTPGSSPRFVQKTPLKKGITKLRRSSVALQEADEVTTPQLTAERGRKRKLTDDVPMPLGKRRSVTFGPDLSPEEFALHLPPNTPVRRGASPTRRSLRGDHSRHSFAATQRTGSIIEESPDLSPKNVAGNSPSSPEMSDVELSVNDSGIVTSSAETPTKEKRATPSRSASKENICKSGNKTPARVGKKTSPGSSSTKLGSSKTDRSLTPNLGKSSPRKAKSPGLTKTPTMSSTPAKAVVLRAIYGKDATPKLPPSYFKSVTRSGKRVLPGCSTPVATPKSTARITPRSLHLKTTPKSTSRKDTQKATPKSVGSPGSQKSSGLKRNTPNSAEKQGTPKSVKRRSAPKSGKTGTPKSSKTSGTSKSVLKSNSPAFTGVKSTPKFAAPRDTPKTARRKSVKKTPKSRRSCVGCMSEKKLRTWADIVKKGVPAGSLAKNSPRHAKAVAKVLKKAKVIGKAKHLRDVESWDNVAAAAAYYSTGHAQSPATVIIRKKVTKTPKPLPKKGRKTVVSQSSAGAGDVSLDGLFDLLATPETCTQMASRLSLSGGPSPYSDLPPTPEGPGEMMVSPLSVSACHKSRRSAVGLALEDLPLSLIISSINDVHESFEAASTTGTCKVQESPVICDGKGVRKVLEVVQTPEIVGVRELLKTPKGEKTPMLEGVRELIKTPKSAKTPRLDGIRDLVKTPKEQESPRLAGIRNLVKTPKEQQTPRLGGVKNLVKTPKEQQTPRLGGVRNLVKTPKEQLTPRLGGVRNLVKTPKEQLTPRLGGVRNLVKTPKEQQTPRLDGVRDLLKTPKDEQTPRFDGIRDLLKMPKEQDTPRLGGIRDLMKTPKGQLSPKLDGIRDLMIIPRGQQTPKFDGLSMMLETPNEAFKLNKEEASVPSLSGSTFDKDQTLVEIIKPTSNKKNWVAKEVKPAFAQDATLGDEAAIVETGPAKVTLPRQHDDESVCEEIKLASLVKSISPRGSRSKRLATKQERQPSAVKVVSSRRSHSKKEPGEEEIQLAPTEAASSRNSRNKKGTAKKETGSSRNEKDVAEEEVQPSAAKGSRSSRNKKETTKEEIQPSTVKDSSRSSRKMKKNTEEEIEPSTVKDSSRSSRKMKKNTEEEIEPSAVKDTSSRTSRNKKGSTKDEKKPSAVKSSSSRTLRNKKESSEEQIESSVKISSSRSLRNKKKPAGEETETPTPAKGPLSRSSHNKKDVPEEAFQSSTVNATESRSSRKKKQIAEAEKSTSSRSSRNKNAPAEADIQSSDAAVTSSRSSRKVKETVVEELELSSVKGASSSRRAPCKKTTSKESVQPSPVTASRTSRNKRVAKKETATSTRTSRNKPKDTGEEVKAQNESAMVESSNHRITLSRNTRKTKKQGKCETQATTTSSKAASSKVKPEKKNNQDEMKSSPVRVAPSRHSRNKKSSGNEEVSSTVECISSRRTRDKKEISGATSPSNRVAPKRKVIKDEVEVGLEEKPAKKAKAAHGKATGKRSAAAPDETDADDSGTRSRRKRAVATEVPPSRATRASKRAKHS</sequence>
<evidence type="ECO:0000256" key="1">
    <source>
        <dbReference type="ARBA" id="ARBA00004123"/>
    </source>
</evidence>
<dbReference type="GO" id="GO:0005634">
    <property type="term" value="C:nucleus"/>
    <property type="evidence" value="ECO:0007669"/>
    <property type="project" value="UniProtKB-SubCell"/>
</dbReference>
<keyword evidence="4" id="KW-0832">Ubl conjugation</keyword>
<feature type="compositionally biased region" description="Low complexity" evidence="7">
    <location>
        <begin position="513"/>
        <end position="526"/>
    </location>
</feature>
<evidence type="ECO:0000256" key="3">
    <source>
        <dbReference type="ARBA" id="ARBA00022553"/>
    </source>
</evidence>
<comment type="subcellular location">
    <subcellularLocation>
        <location evidence="1">Nucleus</location>
    </subcellularLocation>
</comment>
<dbReference type="GO" id="GO:0051983">
    <property type="term" value="P:regulation of chromosome segregation"/>
    <property type="evidence" value="ECO:0007669"/>
    <property type="project" value="TreeGrafter"/>
</dbReference>
<dbReference type="SUPFAM" id="SSF49879">
    <property type="entry name" value="SMAD/FHA domain"/>
    <property type="match status" value="1"/>
</dbReference>
<evidence type="ECO:0000259" key="8">
    <source>
        <dbReference type="PROSITE" id="PS50006"/>
    </source>
</evidence>
<feature type="compositionally biased region" description="Polar residues" evidence="7">
    <location>
        <begin position="1524"/>
        <end position="1534"/>
    </location>
</feature>
<feature type="compositionally biased region" description="Basic and acidic residues" evidence="7">
    <location>
        <begin position="1701"/>
        <end position="1713"/>
    </location>
</feature>
<feature type="compositionally biased region" description="Basic and acidic residues" evidence="7">
    <location>
        <begin position="482"/>
        <end position="499"/>
    </location>
</feature>
<dbReference type="Pfam" id="PF00498">
    <property type="entry name" value="FHA"/>
    <property type="match status" value="1"/>
</dbReference>
<accession>A0AAD9J2P0</accession>
<evidence type="ECO:0000313" key="10">
    <source>
        <dbReference type="Proteomes" id="UP001208570"/>
    </source>
</evidence>
<dbReference type="PANTHER" id="PTHR21603">
    <property type="entry name" value="ANTIGEN KI-67-LIKE PROTEIN"/>
    <property type="match status" value="1"/>
</dbReference>
<dbReference type="PANTHER" id="PTHR21603:SF18">
    <property type="entry name" value="ANTIGEN KI-67-LIKE PROTEIN"/>
    <property type="match status" value="1"/>
</dbReference>
<evidence type="ECO:0000256" key="2">
    <source>
        <dbReference type="ARBA" id="ARBA00022499"/>
    </source>
</evidence>
<feature type="compositionally biased region" description="Polar residues" evidence="7">
    <location>
        <begin position="1612"/>
        <end position="1625"/>
    </location>
</feature>
<feature type="region of interest" description="Disordered" evidence="7">
    <location>
        <begin position="356"/>
        <end position="560"/>
    </location>
</feature>
<feature type="domain" description="FHA" evidence="8">
    <location>
        <begin position="15"/>
        <end position="65"/>
    </location>
</feature>
<dbReference type="Proteomes" id="UP001208570">
    <property type="component" value="Unassembled WGS sequence"/>
</dbReference>
<dbReference type="Pfam" id="PF15276">
    <property type="entry name" value="PP1_bind"/>
    <property type="match status" value="1"/>
</dbReference>
<dbReference type="CDD" id="cd22673">
    <property type="entry name" value="FHA_Ki67"/>
    <property type="match status" value="1"/>
</dbReference>
<evidence type="ECO:0000256" key="6">
    <source>
        <dbReference type="ARBA" id="ARBA00023306"/>
    </source>
</evidence>
<feature type="compositionally biased region" description="Low complexity" evidence="7">
    <location>
        <begin position="1477"/>
        <end position="1487"/>
    </location>
</feature>
<keyword evidence="2" id="KW-1017">Isopeptide bond</keyword>
<organism evidence="9 10">
    <name type="scientific">Paralvinella palmiformis</name>
    <dbReference type="NCBI Taxonomy" id="53620"/>
    <lineage>
        <taxon>Eukaryota</taxon>
        <taxon>Metazoa</taxon>
        <taxon>Spiralia</taxon>
        <taxon>Lophotrochozoa</taxon>
        <taxon>Annelida</taxon>
        <taxon>Polychaeta</taxon>
        <taxon>Sedentaria</taxon>
        <taxon>Canalipalpata</taxon>
        <taxon>Terebellida</taxon>
        <taxon>Terebelliformia</taxon>
        <taxon>Alvinellidae</taxon>
        <taxon>Paralvinella</taxon>
    </lineage>
</organism>
<feature type="compositionally biased region" description="Basic and acidic residues" evidence="7">
    <location>
        <begin position="1342"/>
        <end position="1354"/>
    </location>
</feature>
<feature type="compositionally biased region" description="Low complexity" evidence="7">
    <location>
        <begin position="1689"/>
        <end position="1700"/>
    </location>
</feature>
<feature type="region of interest" description="Disordered" evidence="7">
    <location>
        <begin position="243"/>
        <end position="264"/>
    </location>
</feature>
<dbReference type="SMART" id="SM00240">
    <property type="entry name" value="FHA"/>
    <property type="match status" value="1"/>
</dbReference>
<feature type="compositionally biased region" description="Basic residues" evidence="7">
    <location>
        <begin position="1785"/>
        <end position="1796"/>
    </location>
</feature>
<feature type="region of interest" description="Disordered" evidence="7">
    <location>
        <begin position="1138"/>
        <end position="1157"/>
    </location>
</feature>
<keyword evidence="10" id="KW-1185">Reference proteome</keyword>
<name>A0AAD9J2P0_9ANNE</name>
<feature type="region of interest" description="Disordered" evidence="7">
    <location>
        <begin position="572"/>
        <end position="733"/>
    </location>
</feature>
<dbReference type="InterPro" id="IPR000253">
    <property type="entry name" value="FHA_dom"/>
</dbReference>
<feature type="region of interest" description="Disordered" evidence="7">
    <location>
        <begin position="125"/>
        <end position="152"/>
    </location>
</feature>
<dbReference type="InterPro" id="IPR029334">
    <property type="entry name" value="PP1-bd"/>
</dbReference>
<evidence type="ECO:0000313" key="9">
    <source>
        <dbReference type="EMBL" id="KAK2145482.1"/>
    </source>
</evidence>
<feature type="compositionally biased region" description="Basic residues" evidence="7">
    <location>
        <begin position="716"/>
        <end position="730"/>
    </location>
</feature>
<feature type="region of interest" description="Disordered" evidence="7">
    <location>
        <begin position="88"/>
        <end position="112"/>
    </location>
</feature>
<dbReference type="InterPro" id="IPR008984">
    <property type="entry name" value="SMAD_FHA_dom_sf"/>
</dbReference>
<feature type="compositionally biased region" description="Basic and acidic residues" evidence="7">
    <location>
        <begin position="1646"/>
        <end position="1656"/>
    </location>
</feature>
<feature type="compositionally biased region" description="Basic and acidic residues" evidence="7">
    <location>
        <begin position="1373"/>
        <end position="1382"/>
    </location>
</feature>
<evidence type="ECO:0000256" key="5">
    <source>
        <dbReference type="ARBA" id="ARBA00023242"/>
    </source>
</evidence>
<feature type="compositionally biased region" description="Polar residues" evidence="7">
    <location>
        <begin position="599"/>
        <end position="608"/>
    </location>
</feature>
<keyword evidence="5" id="KW-0539">Nucleus</keyword>
<feature type="compositionally biased region" description="Low complexity" evidence="7">
    <location>
        <begin position="1568"/>
        <end position="1577"/>
    </location>
</feature>
<dbReference type="PROSITE" id="PS50006">
    <property type="entry name" value="FHA_DOMAIN"/>
    <property type="match status" value="1"/>
</dbReference>
<evidence type="ECO:0000256" key="7">
    <source>
        <dbReference type="SAM" id="MobiDB-lite"/>
    </source>
</evidence>
<feature type="region of interest" description="Disordered" evidence="7">
    <location>
        <begin position="1283"/>
        <end position="1840"/>
    </location>
</feature>